<keyword evidence="5" id="KW-1185">Reference proteome</keyword>
<dbReference type="Gene3D" id="1.25.40.10">
    <property type="entry name" value="Tetratricopeptide repeat domain"/>
    <property type="match status" value="6"/>
</dbReference>
<dbReference type="GO" id="GO:0055087">
    <property type="term" value="C:Ski complex"/>
    <property type="evidence" value="ECO:0007669"/>
    <property type="project" value="InterPro"/>
</dbReference>
<reference evidence="5" key="1">
    <citation type="journal article" date="2016" name="Nat. Commun.">
        <title>Genome analysis of three Pneumocystis species reveals adaptation mechanisms to life exclusively in mammalian hosts.</title>
        <authorList>
            <person name="Ma L."/>
            <person name="Chen Z."/>
            <person name="Huang D.W."/>
            <person name="Kutty G."/>
            <person name="Ishihara M."/>
            <person name="Wang H."/>
            <person name="Abouelleil A."/>
            <person name="Bishop L."/>
            <person name="Davey E."/>
            <person name="Deng R."/>
            <person name="Deng X."/>
            <person name="Fan L."/>
            <person name="Fantoni G."/>
            <person name="Fitzgerald M."/>
            <person name="Gogineni E."/>
            <person name="Goldberg J.M."/>
            <person name="Handley G."/>
            <person name="Hu X."/>
            <person name="Huber C."/>
            <person name="Jiao X."/>
            <person name="Jones K."/>
            <person name="Levin J.Z."/>
            <person name="Liu Y."/>
            <person name="Macdonald P."/>
            <person name="Melnikov A."/>
            <person name="Raley C."/>
            <person name="Sassi M."/>
            <person name="Sherman B.T."/>
            <person name="Song X."/>
            <person name="Sykes S."/>
            <person name="Tran B."/>
            <person name="Walsh L."/>
            <person name="Xia Y."/>
            <person name="Yang J."/>
            <person name="Young S."/>
            <person name="Zeng Q."/>
            <person name="Zheng X."/>
            <person name="Stephens R."/>
            <person name="Nusbaum C."/>
            <person name="Birren B.W."/>
            <person name="Azadi P."/>
            <person name="Lempicki R.A."/>
            <person name="Cuomo C.A."/>
            <person name="Kovacs J.A."/>
        </authorList>
    </citation>
    <scope>NUCLEOTIDE SEQUENCE [LARGE SCALE GENOMIC DNA]</scope>
    <source>
        <strain evidence="5">B123</strain>
    </source>
</reference>
<dbReference type="InterPro" id="IPR011990">
    <property type="entry name" value="TPR-like_helical_dom_sf"/>
</dbReference>
<dbReference type="RefSeq" id="XP_007875092.1">
    <property type="nucleotide sequence ID" value="XM_007876901.1"/>
</dbReference>
<dbReference type="PANTHER" id="PTHR15704">
    <property type="entry name" value="SUPERKILLER 3 PROTEIN-RELATED"/>
    <property type="match status" value="1"/>
</dbReference>
<organism evidence="4 5">
    <name type="scientific">Pneumocystis murina (strain B123)</name>
    <name type="common">Mouse pneumocystis pneumonia agent</name>
    <name type="synonym">Pneumocystis carinii f. sp. muris</name>
    <dbReference type="NCBI Taxonomy" id="1069680"/>
    <lineage>
        <taxon>Eukaryota</taxon>
        <taxon>Fungi</taxon>
        <taxon>Dikarya</taxon>
        <taxon>Ascomycota</taxon>
        <taxon>Taphrinomycotina</taxon>
        <taxon>Pneumocystomycetes</taxon>
        <taxon>Pneumocystaceae</taxon>
        <taxon>Pneumocystis</taxon>
    </lineage>
</organism>
<evidence type="ECO:0000256" key="1">
    <source>
        <dbReference type="ARBA" id="ARBA00022737"/>
    </source>
</evidence>
<dbReference type="GO" id="GO:0006401">
    <property type="term" value="P:RNA catabolic process"/>
    <property type="evidence" value="ECO:0007669"/>
    <property type="project" value="InterPro"/>
</dbReference>
<dbReference type="STRING" id="1069680.M7P3X1"/>
<feature type="repeat" description="TPR" evidence="3">
    <location>
        <begin position="670"/>
        <end position="703"/>
    </location>
</feature>
<name>M7P3X1_PNEMU</name>
<evidence type="ECO:0008006" key="6">
    <source>
        <dbReference type="Google" id="ProtNLM"/>
    </source>
</evidence>
<dbReference type="VEuPathDB" id="FungiDB:PNEG_03040"/>
<proteinExistence type="predicted"/>
<gene>
    <name evidence="4" type="ORF">PNEG_03040</name>
</gene>
<dbReference type="SMART" id="SM00028">
    <property type="entry name" value="TPR"/>
    <property type="match status" value="12"/>
</dbReference>
<keyword evidence="2 3" id="KW-0802">TPR repeat</keyword>
<feature type="repeat" description="TPR" evidence="3">
    <location>
        <begin position="36"/>
        <end position="69"/>
    </location>
</feature>
<protein>
    <recommendedName>
        <fullName evidence="6">Superkiller protein 3</fullName>
    </recommendedName>
</protein>
<dbReference type="InterPro" id="IPR019734">
    <property type="entry name" value="TPR_rpt"/>
</dbReference>
<dbReference type="InterPro" id="IPR040962">
    <property type="entry name" value="TPR_22"/>
</dbReference>
<dbReference type="PROSITE" id="PS50005">
    <property type="entry name" value="TPR"/>
    <property type="match status" value="3"/>
</dbReference>
<keyword evidence="1" id="KW-0677">Repeat</keyword>
<dbReference type="EMBL" id="AFWA02000015">
    <property type="protein sequence ID" value="EMR08560.1"/>
    <property type="molecule type" value="Genomic_DNA"/>
</dbReference>
<dbReference type="InterPro" id="IPR039226">
    <property type="entry name" value="Ski3/TTC37"/>
</dbReference>
<dbReference type="Pfam" id="PF18833">
    <property type="entry name" value="TPR_22"/>
    <property type="match status" value="1"/>
</dbReference>
<dbReference type="GeneID" id="19896727"/>
<evidence type="ECO:0000313" key="4">
    <source>
        <dbReference type="EMBL" id="EMR08560.1"/>
    </source>
</evidence>
<dbReference type="Proteomes" id="UP000011958">
    <property type="component" value="Unassembled WGS sequence"/>
</dbReference>
<feature type="repeat" description="TPR" evidence="3">
    <location>
        <begin position="951"/>
        <end position="984"/>
    </location>
</feature>
<dbReference type="HOGENOM" id="CLU_001688_2_0_1"/>
<evidence type="ECO:0000256" key="3">
    <source>
        <dbReference type="PROSITE-ProRule" id="PRU00339"/>
    </source>
</evidence>
<dbReference type="OrthoDB" id="421075at2759"/>
<evidence type="ECO:0000313" key="5">
    <source>
        <dbReference type="Proteomes" id="UP000011958"/>
    </source>
</evidence>
<dbReference type="PANTHER" id="PTHR15704:SF7">
    <property type="entry name" value="SUPERKILLER COMPLEX PROTEIN 3"/>
    <property type="match status" value="1"/>
</dbReference>
<sequence>MAKPALKASKEFITAKDYKNAIIYAKKALDFDPFNYNAYVFLGIGYFNVSEFDECENAYKKALEIDKEAYLAWKERIYTGFSCLYASQNRVDEYIYASVKLASIFMKSDEKDKCLESLKKLLEFVEERGSLNQILKTLKFYLPSGPFYKYIENCIITAEIAYIKMIKIAEDLEREKINKSMAKQRGRLGFTAEEISRNVKKEVFKDSTLEKIYEEAMNWIDDDKLRREIEVKLLNHCYEHLKIVDANEKNYKREKVLKLASGMVIVKSYDILPWMIVLEWKDFEEIDELDIMFIQDFISLFPKHPMGLCLRGVLSLYLKYSKRTFVNGGSENNSDYILKNISCELFDDPLDVFIEATENLPNSVFCYRFLVRSYLSIKEYENAVIVSQEGLKALSKFSEETGLSLPFAQRDLKFHLALSYVHYKFPKFHDKALELFDQILELSCNNVMSLYGKAIILEEKKDFSSSIDLLLKAKDMDPNNILILSEIAWCEINTKNYEDGLNKLDICIEKMNSDISLSGYDKAEICWKKGVGLFEQNVESKKSESYSFFITSLKYDPTYSHSYVNLGIFYADILKDESRSMKCFQKAFELNAGEVDAAERLVVAYAKKGEWNLVEAIAKIVLSADKIYRRYSRDLSWPQRSLGIVEMNYKRYNSAIVYFQSALKICANDSHSWSGLGEAYAKSGKYIAALKALKKSRSLDEDNWFVQYLIGDVQKTLGLYKDASESYYSILELHPDEFVVTLALSENYVFWASSWKEKGFYKKSEEYAINCFKIIELSKSNSKKNSYTLWIILSRACFLLSSFFVVDSESLISILNILYEEYDFVGEKLVPIIDDLPLDKKDLFDNNNSRYLLLWAFLFMKRAVRVSVKNRAAHSMSWYSLGQILFLIYLRNVDADGDWIHCSIYCLKRAIKMDSKNSTFWRAFGVVNSTLNSKISQHALIKSLKLDDQNPITWADLATLYMINEDFDLAYEAYMKSQTVDPDYWVSRIGLGFISKIMGDTLEAKEQFEISFINSSQNIPIVNYLFVTSSYDYLKKTSLSELTGNLTTYVFAIQKYLEQRPTDCNVLILMSLLLEMSYDWTKCILFSSKACDILEKEYEGNENSEIIVQFLHAKSSLSRAFLANKQYEMALENAQIVLNLTEGSEASSNRLSCYLVASISLFYLNRIMDALEMFQNSLTEFNEHPDIIVLLCKILWATGGQEERDIARQQLFECISQNSNHISSLLLLGSIGILNQDIEVEATTLKCLHALDWDERKKHDIDHNVERYLELSAYLKGNDPKYIYLSALNIYPSSPIIWSRLALLENSPDVSLMALQITLKNPCSPEILASAYHQMLTIFDCLKALHLAPWLPKHWRTLEKLIT</sequence>
<dbReference type="Pfam" id="PF13181">
    <property type="entry name" value="TPR_8"/>
    <property type="match status" value="1"/>
</dbReference>
<accession>M7P3X1</accession>
<dbReference type="SUPFAM" id="SSF48452">
    <property type="entry name" value="TPR-like"/>
    <property type="match status" value="4"/>
</dbReference>
<evidence type="ECO:0000256" key="2">
    <source>
        <dbReference type="ARBA" id="ARBA00022803"/>
    </source>
</evidence>
<comment type="caution">
    <text evidence="4">The sequence shown here is derived from an EMBL/GenBank/DDBJ whole genome shotgun (WGS) entry which is preliminary data.</text>
</comment>
<dbReference type="eggNOG" id="KOG1127">
    <property type="taxonomic scope" value="Eukaryota"/>
</dbReference>
<dbReference type="OMA" id="CQWELDP"/>